<sequence>MKIQIGQVEDSVTEIIESMQKLRIACLPNASIDVEMGAVAYFDWDAGSRKLGRPVVSVFGGGGVSEEHSDTLTPERFCFGGKWTKDTAALQKSINQGPLGMGVCPP</sequence>
<keyword evidence="2" id="KW-1185">Reference proteome</keyword>
<name>A0A812R8S4_9DINO</name>
<dbReference type="AlphaFoldDB" id="A0A812R8S4"/>
<proteinExistence type="predicted"/>
<evidence type="ECO:0000313" key="1">
    <source>
        <dbReference type="EMBL" id="CAE7424743.1"/>
    </source>
</evidence>
<dbReference type="Proteomes" id="UP000604046">
    <property type="component" value="Unassembled WGS sequence"/>
</dbReference>
<comment type="caution">
    <text evidence="1">The sequence shown here is derived from an EMBL/GenBank/DDBJ whole genome shotgun (WGS) entry which is preliminary data.</text>
</comment>
<accession>A0A812R8S4</accession>
<gene>
    <name evidence="1" type="primary">MAP3K2</name>
    <name evidence="1" type="ORF">SNAT2548_LOCUS23112</name>
</gene>
<organism evidence="1 2">
    <name type="scientific">Symbiodinium natans</name>
    <dbReference type="NCBI Taxonomy" id="878477"/>
    <lineage>
        <taxon>Eukaryota</taxon>
        <taxon>Sar</taxon>
        <taxon>Alveolata</taxon>
        <taxon>Dinophyceae</taxon>
        <taxon>Suessiales</taxon>
        <taxon>Symbiodiniaceae</taxon>
        <taxon>Symbiodinium</taxon>
    </lineage>
</organism>
<dbReference type="EMBL" id="CAJNDS010002310">
    <property type="protein sequence ID" value="CAE7424743.1"/>
    <property type="molecule type" value="Genomic_DNA"/>
</dbReference>
<protein>
    <submittedName>
        <fullName evidence="1">MAP3K2 protein</fullName>
    </submittedName>
</protein>
<reference evidence="1" key="1">
    <citation type="submission" date="2021-02" db="EMBL/GenBank/DDBJ databases">
        <authorList>
            <person name="Dougan E. K."/>
            <person name="Rhodes N."/>
            <person name="Thang M."/>
            <person name="Chan C."/>
        </authorList>
    </citation>
    <scope>NUCLEOTIDE SEQUENCE</scope>
</reference>
<evidence type="ECO:0000313" key="2">
    <source>
        <dbReference type="Proteomes" id="UP000604046"/>
    </source>
</evidence>